<dbReference type="Proteomes" id="UP000265520">
    <property type="component" value="Unassembled WGS sequence"/>
</dbReference>
<accession>A0A392NVV9</accession>
<sequence length="300" mass="32183">ITHAVPINTVSPQSSKKKRTRSTVKKEKRSKVSESVPSPVSIKNPKSKGKKSKSTAGPRKALTMSELYHTENPFESSNEDPKVDTSVNVSVIGNVETSAKACETLGVENPKSTENLGIYDLGRSDGDDVNDGAPTKAISDSDLKPLKETVPETDVVADVDTSVVHENVQDQTIPETPEKEAVPEKEKSPDNLVAGNIFGNTVVNSQSDESMKTVSANIEDSVSIDKNVETETNFVDVDDLTSGERSTEKNPAPSIAKRLRSNSGKVVATASEPDKTPKKGKKTSTSVKPVHYALRNNGVK</sequence>
<feature type="region of interest" description="Disordered" evidence="1">
    <location>
        <begin position="1"/>
        <end position="84"/>
    </location>
</feature>
<evidence type="ECO:0000313" key="3">
    <source>
        <dbReference type="Proteomes" id="UP000265520"/>
    </source>
</evidence>
<keyword evidence="3" id="KW-1185">Reference proteome</keyword>
<proteinExistence type="predicted"/>
<feature type="region of interest" description="Disordered" evidence="1">
    <location>
        <begin position="165"/>
        <end position="194"/>
    </location>
</feature>
<name>A0A392NVV9_9FABA</name>
<evidence type="ECO:0000256" key="1">
    <source>
        <dbReference type="SAM" id="MobiDB-lite"/>
    </source>
</evidence>
<feature type="region of interest" description="Disordered" evidence="1">
    <location>
        <begin position="110"/>
        <end position="139"/>
    </location>
</feature>
<evidence type="ECO:0000313" key="2">
    <source>
        <dbReference type="EMBL" id="MCI03309.1"/>
    </source>
</evidence>
<reference evidence="2 3" key="1">
    <citation type="journal article" date="2018" name="Front. Plant Sci.">
        <title>Red Clover (Trifolium pratense) and Zigzag Clover (T. medium) - A Picture of Genomic Similarities and Differences.</title>
        <authorList>
            <person name="Dluhosova J."/>
            <person name="Istvanek J."/>
            <person name="Nedelnik J."/>
            <person name="Repkova J."/>
        </authorList>
    </citation>
    <scope>NUCLEOTIDE SEQUENCE [LARGE SCALE GENOMIC DNA]</scope>
    <source>
        <strain evidence="3">cv. 10/8</strain>
        <tissue evidence="2">Leaf</tissue>
    </source>
</reference>
<dbReference type="AlphaFoldDB" id="A0A392NVV9"/>
<feature type="compositionally biased region" description="Basic residues" evidence="1">
    <location>
        <begin position="15"/>
        <end position="29"/>
    </location>
</feature>
<feature type="compositionally biased region" description="Basic and acidic residues" evidence="1">
    <location>
        <begin position="176"/>
        <end position="189"/>
    </location>
</feature>
<feature type="region of interest" description="Disordered" evidence="1">
    <location>
        <begin position="234"/>
        <end position="300"/>
    </location>
</feature>
<comment type="caution">
    <text evidence="2">The sequence shown here is derived from an EMBL/GenBank/DDBJ whole genome shotgun (WGS) entry which is preliminary data.</text>
</comment>
<dbReference type="EMBL" id="LXQA010051780">
    <property type="protein sequence ID" value="MCI03309.1"/>
    <property type="molecule type" value="Genomic_DNA"/>
</dbReference>
<feature type="non-terminal residue" evidence="2">
    <location>
        <position position="1"/>
    </location>
</feature>
<protein>
    <submittedName>
        <fullName evidence="2">Uncharacterized protein</fullName>
    </submittedName>
</protein>
<feature type="compositionally biased region" description="Low complexity" evidence="1">
    <location>
        <begin position="33"/>
        <end position="44"/>
    </location>
</feature>
<organism evidence="2 3">
    <name type="scientific">Trifolium medium</name>
    <dbReference type="NCBI Taxonomy" id="97028"/>
    <lineage>
        <taxon>Eukaryota</taxon>
        <taxon>Viridiplantae</taxon>
        <taxon>Streptophyta</taxon>
        <taxon>Embryophyta</taxon>
        <taxon>Tracheophyta</taxon>
        <taxon>Spermatophyta</taxon>
        <taxon>Magnoliopsida</taxon>
        <taxon>eudicotyledons</taxon>
        <taxon>Gunneridae</taxon>
        <taxon>Pentapetalae</taxon>
        <taxon>rosids</taxon>
        <taxon>fabids</taxon>
        <taxon>Fabales</taxon>
        <taxon>Fabaceae</taxon>
        <taxon>Papilionoideae</taxon>
        <taxon>50 kb inversion clade</taxon>
        <taxon>NPAAA clade</taxon>
        <taxon>Hologalegina</taxon>
        <taxon>IRL clade</taxon>
        <taxon>Trifolieae</taxon>
        <taxon>Trifolium</taxon>
    </lineage>
</organism>